<dbReference type="InterPro" id="IPR002725">
    <property type="entry name" value="YgjP-like_metallopeptidase"/>
</dbReference>
<dbReference type="GO" id="GO:0006508">
    <property type="term" value="P:proteolysis"/>
    <property type="evidence" value="ECO:0007669"/>
    <property type="project" value="UniProtKB-KW"/>
</dbReference>
<dbReference type="Pfam" id="PF01863">
    <property type="entry name" value="YgjP-like"/>
    <property type="match status" value="1"/>
</dbReference>
<organism evidence="2 3">
    <name type="scientific">Mycobacterium ulcerans subsp. shinshuense</name>
    <dbReference type="NCBI Taxonomy" id="1124626"/>
    <lineage>
        <taxon>Bacteria</taxon>
        <taxon>Bacillati</taxon>
        <taxon>Actinomycetota</taxon>
        <taxon>Actinomycetes</taxon>
        <taxon>Mycobacteriales</taxon>
        <taxon>Mycobacteriaceae</taxon>
        <taxon>Mycobacterium</taxon>
        <taxon>Mycobacterium ulcerans group</taxon>
    </lineage>
</organism>
<dbReference type="RefSeq" id="WP_096370574.1">
    <property type="nucleotide sequence ID" value="NZ_AP017624.1"/>
</dbReference>
<dbReference type="Proteomes" id="UP000218067">
    <property type="component" value="Chromosome"/>
</dbReference>
<proteinExistence type="predicted"/>
<evidence type="ECO:0000259" key="1">
    <source>
        <dbReference type="Pfam" id="PF01863"/>
    </source>
</evidence>
<keyword evidence="2" id="KW-0378">Hydrolase</keyword>
<gene>
    <name evidence="2" type="ORF">SHTP_2068</name>
</gene>
<dbReference type="GO" id="GO:0008237">
    <property type="term" value="F:metallopeptidase activity"/>
    <property type="evidence" value="ECO:0007669"/>
    <property type="project" value="UniProtKB-KW"/>
</dbReference>
<dbReference type="PANTHER" id="PTHR30399">
    <property type="entry name" value="UNCHARACTERIZED PROTEIN YGJP"/>
    <property type="match status" value="1"/>
</dbReference>
<dbReference type="GeneID" id="93436690"/>
<dbReference type="EMBL" id="AP017624">
    <property type="protein sequence ID" value="BAV41252.1"/>
    <property type="molecule type" value="Genomic_DNA"/>
</dbReference>
<protein>
    <submittedName>
        <fullName evidence="2">Zinc metalloprotease</fullName>
    </submittedName>
</protein>
<accession>A0A1B4Y2J9</accession>
<feature type="domain" description="YgjP-like metallopeptidase" evidence="1">
    <location>
        <begin position="28"/>
        <end position="231"/>
    </location>
</feature>
<dbReference type="PANTHER" id="PTHR30399:SF1">
    <property type="entry name" value="UTP PYROPHOSPHATASE"/>
    <property type="match status" value="1"/>
</dbReference>
<name>A0A1B4Y2J9_MYCUL</name>
<keyword evidence="2" id="KW-0645">Protease</keyword>
<evidence type="ECO:0000313" key="2">
    <source>
        <dbReference type="EMBL" id="BAV41252.1"/>
    </source>
</evidence>
<evidence type="ECO:0000313" key="3">
    <source>
        <dbReference type="Proteomes" id="UP000218067"/>
    </source>
</evidence>
<dbReference type="CDD" id="cd07344">
    <property type="entry name" value="M48_yhfN_like"/>
    <property type="match status" value="1"/>
</dbReference>
<sequence>MTTASAYLTVRGIDVDVVYKDIKNLHIGVYPPMGRVRVAAPRRLDDEQVRLAVIQRLSWIKRQRGRLQSTQRQSEREMVTGESHYVWGIRRRLKVIERPGRAHFETEGDRLMLYAPEGATPQRRREYLDGWYREQLRQAVPALISKWEQKLHLKVPRWSIRRMKTKWGSCNRETRHIWINVELAKKHPDCLEYILVHEMTHYLERNHGERFTTLMDGFMPDWRSRRDQLNDAPLAEEDWEQRRA</sequence>
<dbReference type="AlphaFoldDB" id="A0A1B4Y2J9"/>
<reference evidence="2 3" key="1">
    <citation type="submission" date="2016-08" db="EMBL/GenBank/DDBJ databases">
        <title>Complete genome sequence of Mycobacterium shinshuense, a subspecies of M. ulcerans.</title>
        <authorList>
            <person name="Yoshida M."/>
            <person name="Ogura Y."/>
            <person name="Hayashi T."/>
            <person name="Hoshino Y."/>
        </authorList>
    </citation>
    <scope>NUCLEOTIDE SEQUENCE [LARGE SCALE GENOMIC DNA]</scope>
    <source>
        <strain evidence="3">ATCC 33728</strain>
    </source>
</reference>
<dbReference type="InterPro" id="IPR053136">
    <property type="entry name" value="UTP_pyrophosphatase-like"/>
</dbReference>
<dbReference type="Gene3D" id="3.30.2010.10">
    <property type="entry name" value="Metalloproteases ('zincins'), catalytic domain"/>
    <property type="match status" value="1"/>
</dbReference>
<keyword evidence="2" id="KW-0482">Metalloprotease</keyword>